<evidence type="ECO:0000256" key="7">
    <source>
        <dbReference type="ARBA" id="ARBA00023204"/>
    </source>
</evidence>
<sequence>MKNYNIYTTIIKTPIVDMFAASFENELLLFVPFEKEFCQKKIESFNKILNVEEIIEDESKFDKLKIELDEYFSKKREIFTIPLKLVGTPFQIKCWKVLQNIPYGETISYKEQASNIGNAKAYRAVANANGKNNFSIIIPCHRVIANNKTIGGYTGGIWIKEFLLNLEGIYNI</sequence>
<dbReference type="InterPro" id="IPR001497">
    <property type="entry name" value="MethylDNA_cys_MeTrfase_AS"/>
</dbReference>
<evidence type="ECO:0000256" key="6">
    <source>
        <dbReference type="ARBA" id="ARBA00022763"/>
    </source>
</evidence>
<dbReference type="Gene3D" id="1.10.10.10">
    <property type="entry name" value="Winged helix-like DNA-binding domain superfamily/Winged helix DNA-binding domain"/>
    <property type="match status" value="1"/>
</dbReference>
<dbReference type="PANTHER" id="PTHR10815">
    <property type="entry name" value="METHYLATED-DNA--PROTEIN-CYSTEINE METHYLTRANSFERASE"/>
    <property type="match status" value="1"/>
</dbReference>
<dbReference type="GO" id="GO:0006281">
    <property type="term" value="P:DNA repair"/>
    <property type="evidence" value="ECO:0007669"/>
    <property type="project" value="UniProtKB-KW"/>
</dbReference>
<reference evidence="11 12" key="1">
    <citation type="submission" date="2017-10" db="EMBL/GenBank/DDBJ databases">
        <title>Genomics of the genus Arcobacter.</title>
        <authorList>
            <person name="Perez-Cataluna A."/>
            <person name="Figueras M.J."/>
        </authorList>
    </citation>
    <scope>NUCLEOTIDE SEQUENCE [LARGE SCALE GENOMIC DNA]</scope>
    <source>
        <strain evidence="11 12">CECT 9230</strain>
    </source>
</reference>
<dbReference type="NCBIfam" id="TIGR00589">
    <property type="entry name" value="ogt"/>
    <property type="match status" value="1"/>
</dbReference>
<comment type="caution">
    <text evidence="11">The sequence shown here is derived from an EMBL/GenBank/DDBJ whole genome shotgun (WGS) entry which is preliminary data.</text>
</comment>
<keyword evidence="7" id="KW-0234">DNA repair</keyword>
<organism evidence="11 12">
    <name type="scientific">Aliarcobacter vitoriensis</name>
    <dbReference type="NCBI Taxonomy" id="2011099"/>
    <lineage>
        <taxon>Bacteria</taxon>
        <taxon>Pseudomonadati</taxon>
        <taxon>Campylobacterota</taxon>
        <taxon>Epsilonproteobacteria</taxon>
        <taxon>Campylobacterales</taxon>
        <taxon>Arcobacteraceae</taxon>
        <taxon>Aliarcobacter</taxon>
    </lineage>
</organism>
<dbReference type="Proteomes" id="UP000252669">
    <property type="component" value="Unassembled WGS sequence"/>
</dbReference>
<name>A0A366MS07_9BACT</name>
<evidence type="ECO:0000259" key="10">
    <source>
        <dbReference type="Pfam" id="PF02870"/>
    </source>
</evidence>
<dbReference type="EMBL" id="PDKB01000023">
    <property type="protein sequence ID" value="RBQ28122.1"/>
    <property type="molecule type" value="Genomic_DNA"/>
</dbReference>
<dbReference type="PROSITE" id="PS00374">
    <property type="entry name" value="MGMT"/>
    <property type="match status" value="1"/>
</dbReference>
<evidence type="ECO:0000256" key="5">
    <source>
        <dbReference type="ARBA" id="ARBA00022679"/>
    </source>
</evidence>
<evidence type="ECO:0000256" key="2">
    <source>
        <dbReference type="ARBA" id="ARBA00008711"/>
    </source>
</evidence>
<keyword evidence="4 11" id="KW-0489">Methyltransferase</keyword>
<gene>
    <name evidence="11" type="ORF">CRU91_10940</name>
</gene>
<dbReference type="FunFam" id="1.10.10.10:FF:000214">
    <property type="entry name" value="Methylated-DNA--protein-cysteine methyltransferase"/>
    <property type="match status" value="1"/>
</dbReference>
<evidence type="ECO:0000313" key="12">
    <source>
        <dbReference type="Proteomes" id="UP000252669"/>
    </source>
</evidence>
<dbReference type="InterPro" id="IPR036631">
    <property type="entry name" value="MGMT_N_sf"/>
</dbReference>
<dbReference type="InterPro" id="IPR014048">
    <property type="entry name" value="MethylDNA_cys_MeTrfase_DNA-bd"/>
</dbReference>
<dbReference type="SUPFAM" id="SSF46767">
    <property type="entry name" value="Methylated DNA-protein cysteine methyltransferase, C-terminal domain"/>
    <property type="match status" value="1"/>
</dbReference>
<keyword evidence="6" id="KW-0227">DNA damage</keyword>
<dbReference type="Pfam" id="PF02870">
    <property type="entry name" value="Methyltransf_1N"/>
    <property type="match status" value="1"/>
</dbReference>
<evidence type="ECO:0000256" key="4">
    <source>
        <dbReference type="ARBA" id="ARBA00022603"/>
    </source>
</evidence>
<dbReference type="PANTHER" id="PTHR10815:SF13">
    <property type="entry name" value="METHYLATED-DNA--PROTEIN-CYSTEINE METHYLTRANSFERASE"/>
    <property type="match status" value="1"/>
</dbReference>
<dbReference type="InterPro" id="IPR036388">
    <property type="entry name" value="WH-like_DNA-bd_sf"/>
</dbReference>
<keyword evidence="5" id="KW-0808">Transferase</keyword>
<dbReference type="GO" id="GO:0003908">
    <property type="term" value="F:methylated-DNA-[protein]-cysteine S-methyltransferase activity"/>
    <property type="evidence" value="ECO:0007669"/>
    <property type="project" value="UniProtKB-EC"/>
</dbReference>
<keyword evidence="12" id="KW-1185">Reference proteome</keyword>
<comment type="catalytic activity">
    <reaction evidence="8">
        <text>a 6-O-methyl-2'-deoxyguanosine in DNA + L-cysteinyl-[protein] = S-methyl-L-cysteinyl-[protein] + a 2'-deoxyguanosine in DNA</text>
        <dbReference type="Rhea" id="RHEA:24000"/>
        <dbReference type="Rhea" id="RHEA-COMP:10131"/>
        <dbReference type="Rhea" id="RHEA-COMP:10132"/>
        <dbReference type="Rhea" id="RHEA-COMP:11367"/>
        <dbReference type="Rhea" id="RHEA-COMP:11368"/>
        <dbReference type="ChEBI" id="CHEBI:29950"/>
        <dbReference type="ChEBI" id="CHEBI:82612"/>
        <dbReference type="ChEBI" id="CHEBI:85445"/>
        <dbReference type="ChEBI" id="CHEBI:85448"/>
        <dbReference type="EC" id="2.1.1.63"/>
    </reaction>
</comment>
<dbReference type="AlphaFoldDB" id="A0A366MS07"/>
<dbReference type="EC" id="2.1.1.63" evidence="3"/>
<evidence type="ECO:0000256" key="1">
    <source>
        <dbReference type="ARBA" id="ARBA00001286"/>
    </source>
</evidence>
<accession>A0A366MS07</accession>
<evidence type="ECO:0000256" key="3">
    <source>
        <dbReference type="ARBA" id="ARBA00011918"/>
    </source>
</evidence>
<dbReference type="InterPro" id="IPR008332">
    <property type="entry name" value="MethylG_MeTrfase_N"/>
</dbReference>
<protein>
    <recommendedName>
        <fullName evidence="3">methylated-DNA--[protein]-cysteine S-methyltransferase</fullName>
        <ecNumber evidence="3">2.1.1.63</ecNumber>
    </recommendedName>
</protein>
<dbReference type="CDD" id="cd06445">
    <property type="entry name" value="ATase"/>
    <property type="match status" value="1"/>
</dbReference>
<dbReference type="RefSeq" id="WP_113895260.1">
    <property type="nucleotide sequence ID" value="NZ_JANJGA010000022.1"/>
</dbReference>
<proteinExistence type="inferred from homology"/>
<evidence type="ECO:0000259" key="9">
    <source>
        <dbReference type="Pfam" id="PF01035"/>
    </source>
</evidence>
<feature type="domain" description="Methylguanine DNA methyltransferase ribonuclease-like" evidence="10">
    <location>
        <begin position="36"/>
        <end position="85"/>
    </location>
</feature>
<feature type="domain" description="Methylated-DNA-[protein]-cysteine S-methyltransferase DNA binding" evidence="9">
    <location>
        <begin position="89"/>
        <end position="169"/>
    </location>
</feature>
<comment type="catalytic activity">
    <reaction evidence="1">
        <text>a 4-O-methyl-thymidine in DNA + L-cysteinyl-[protein] = a thymidine in DNA + S-methyl-L-cysteinyl-[protein]</text>
        <dbReference type="Rhea" id="RHEA:53428"/>
        <dbReference type="Rhea" id="RHEA-COMP:10131"/>
        <dbReference type="Rhea" id="RHEA-COMP:10132"/>
        <dbReference type="Rhea" id="RHEA-COMP:13555"/>
        <dbReference type="Rhea" id="RHEA-COMP:13556"/>
        <dbReference type="ChEBI" id="CHEBI:29950"/>
        <dbReference type="ChEBI" id="CHEBI:82612"/>
        <dbReference type="ChEBI" id="CHEBI:137386"/>
        <dbReference type="ChEBI" id="CHEBI:137387"/>
        <dbReference type="EC" id="2.1.1.63"/>
    </reaction>
</comment>
<evidence type="ECO:0000256" key="8">
    <source>
        <dbReference type="ARBA" id="ARBA00049348"/>
    </source>
</evidence>
<dbReference type="Pfam" id="PF01035">
    <property type="entry name" value="DNA_binding_1"/>
    <property type="match status" value="1"/>
</dbReference>
<dbReference type="GO" id="GO:0032259">
    <property type="term" value="P:methylation"/>
    <property type="evidence" value="ECO:0007669"/>
    <property type="project" value="UniProtKB-KW"/>
</dbReference>
<dbReference type="SUPFAM" id="SSF53155">
    <property type="entry name" value="Methylated DNA-protein cysteine methyltransferase domain"/>
    <property type="match status" value="1"/>
</dbReference>
<evidence type="ECO:0000313" key="11">
    <source>
        <dbReference type="EMBL" id="RBQ28122.1"/>
    </source>
</evidence>
<dbReference type="InterPro" id="IPR036217">
    <property type="entry name" value="MethylDNA_cys_MeTrfase_DNAb"/>
</dbReference>
<dbReference type="OrthoDB" id="9802228at2"/>
<dbReference type="Gene3D" id="3.30.160.70">
    <property type="entry name" value="Methylated DNA-protein cysteine methyltransferase domain"/>
    <property type="match status" value="1"/>
</dbReference>
<comment type="similarity">
    <text evidence="2">Belongs to the MGMT family.</text>
</comment>